<organism evidence="1 2">
    <name type="scientific">Ficus carica</name>
    <name type="common">Common fig</name>
    <dbReference type="NCBI Taxonomy" id="3494"/>
    <lineage>
        <taxon>Eukaryota</taxon>
        <taxon>Viridiplantae</taxon>
        <taxon>Streptophyta</taxon>
        <taxon>Embryophyta</taxon>
        <taxon>Tracheophyta</taxon>
        <taxon>Spermatophyta</taxon>
        <taxon>Magnoliopsida</taxon>
        <taxon>eudicotyledons</taxon>
        <taxon>Gunneridae</taxon>
        <taxon>Pentapetalae</taxon>
        <taxon>rosids</taxon>
        <taxon>fabids</taxon>
        <taxon>Rosales</taxon>
        <taxon>Moraceae</taxon>
        <taxon>Ficeae</taxon>
        <taxon>Ficus</taxon>
    </lineage>
</organism>
<evidence type="ECO:0000313" key="1">
    <source>
        <dbReference type="EMBL" id="GMN28140.1"/>
    </source>
</evidence>
<name>A0AA87ZB17_FICCA</name>
<comment type="caution">
    <text evidence="1">The sequence shown here is derived from an EMBL/GenBank/DDBJ whole genome shotgun (WGS) entry which is preliminary data.</text>
</comment>
<proteinExistence type="predicted"/>
<dbReference type="AlphaFoldDB" id="A0AA87ZB17"/>
<dbReference type="Proteomes" id="UP001187192">
    <property type="component" value="Unassembled WGS sequence"/>
</dbReference>
<dbReference type="EMBL" id="BTGU01004502">
    <property type="protein sequence ID" value="GMN28140.1"/>
    <property type="molecule type" value="Genomic_DNA"/>
</dbReference>
<reference evidence="1" key="1">
    <citation type="submission" date="2023-07" db="EMBL/GenBank/DDBJ databases">
        <title>draft genome sequence of fig (Ficus carica).</title>
        <authorList>
            <person name="Takahashi T."/>
            <person name="Nishimura K."/>
        </authorList>
    </citation>
    <scope>NUCLEOTIDE SEQUENCE</scope>
</reference>
<sequence>MAINIASRLRGVSARTPWNPIAADCVIVHDELEPIAAVPSLPSAASGVASAVIAVTELLLCRRRRMLLLHLLWRRREVGRVLRVCLFFHVSCGGDRRWGEL</sequence>
<gene>
    <name evidence="1" type="ORF">TIFTF001_046206</name>
</gene>
<keyword evidence="2" id="KW-1185">Reference proteome</keyword>
<evidence type="ECO:0000313" key="2">
    <source>
        <dbReference type="Proteomes" id="UP001187192"/>
    </source>
</evidence>
<accession>A0AA87ZB17</accession>
<protein>
    <submittedName>
        <fullName evidence="1">Uncharacterized protein</fullName>
    </submittedName>
</protein>